<evidence type="ECO:0000256" key="5">
    <source>
        <dbReference type="ARBA" id="ARBA00023163"/>
    </source>
</evidence>
<name>A0ABV7UE45_9HYPH</name>
<evidence type="ECO:0000256" key="6">
    <source>
        <dbReference type="PROSITE-ProRule" id="PRU00169"/>
    </source>
</evidence>
<proteinExistence type="predicted"/>
<dbReference type="SUPFAM" id="SSF46894">
    <property type="entry name" value="C-terminal effector domain of the bipartite response regulators"/>
    <property type="match status" value="1"/>
</dbReference>
<organism evidence="9 10">
    <name type="scientific">Camelimonas fluminis</name>
    <dbReference type="NCBI Taxonomy" id="1576911"/>
    <lineage>
        <taxon>Bacteria</taxon>
        <taxon>Pseudomonadati</taxon>
        <taxon>Pseudomonadota</taxon>
        <taxon>Alphaproteobacteria</taxon>
        <taxon>Hyphomicrobiales</taxon>
        <taxon>Chelatococcaceae</taxon>
        <taxon>Camelimonas</taxon>
    </lineage>
</organism>
<evidence type="ECO:0000256" key="4">
    <source>
        <dbReference type="ARBA" id="ARBA00023125"/>
    </source>
</evidence>
<evidence type="ECO:0000313" key="9">
    <source>
        <dbReference type="EMBL" id="MFC3636916.1"/>
    </source>
</evidence>
<dbReference type="SMART" id="SM00421">
    <property type="entry name" value="HTH_LUXR"/>
    <property type="match status" value="1"/>
</dbReference>
<dbReference type="Gene3D" id="3.40.50.2300">
    <property type="match status" value="1"/>
</dbReference>
<reference evidence="10" key="1">
    <citation type="journal article" date="2019" name="Int. J. Syst. Evol. Microbiol.">
        <title>The Global Catalogue of Microorganisms (GCM) 10K type strain sequencing project: providing services to taxonomists for standard genome sequencing and annotation.</title>
        <authorList>
            <consortium name="The Broad Institute Genomics Platform"/>
            <consortium name="The Broad Institute Genome Sequencing Center for Infectious Disease"/>
            <person name="Wu L."/>
            <person name="Ma J."/>
        </authorList>
    </citation>
    <scope>NUCLEOTIDE SEQUENCE [LARGE SCALE GENOMIC DNA]</scope>
    <source>
        <strain evidence="10">KCTC 42282</strain>
    </source>
</reference>
<dbReference type="Gene3D" id="1.10.10.10">
    <property type="entry name" value="Winged helix-like DNA-binding domain superfamily/Winged helix DNA-binding domain"/>
    <property type="match status" value="1"/>
</dbReference>
<accession>A0ABV7UE45</accession>
<dbReference type="InterPro" id="IPR000792">
    <property type="entry name" value="Tscrpt_reg_LuxR_C"/>
</dbReference>
<dbReference type="PANTHER" id="PTHR48111">
    <property type="entry name" value="REGULATOR OF RPOS"/>
    <property type="match status" value="1"/>
</dbReference>
<dbReference type="Pfam" id="PF00072">
    <property type="entry name" value="Response_reg"/>
    <property type="match status" value="1"/>
</dbReference>
<keyword evidence="10" id="KW-1185">Reference proteome</keyword>
<dbReference type="InterPro" id="IPR039420">
    <property type="entry name" value="WalR-like"/>
</dbReference>
<keyword evidence="2" id="KW-0902">Two-component regulatory system</keyword>
<dbReference type="PROSITE" id="PS50110">
    <property type="entry name" value="RESPONSE_REGULATORY"/>
    <property type="match status" value="1"/>
</dbReference>
<feature type="modified residue" description="4-aspartylphosphate" evidence="6">
    <location>
        <position position="56"/>
    </location>
</feature>
<dbReference type="Proteomes" id="UP001595704">
    <property type="component" value="Unassembled WGS sequence"/>
</dbReference>
<evidence type="ECO:0000256" key="1">
    <source>
        <dbReference type="ARBA" id="ARBA00022553"/>
    </source>
</evidence>
<dbReference type="EMBL" id="JBHRYC010000026">
    <property type="protein sequence ID" value="MFC3636916.1"/>
    <property type="molecule type" value="Genomic_DNA"/>
</dbReference>
<gene>
    <name evidence="9" type="ORF">ACFONL_05890</name>
</gene>
<dbReference type="InterPro" id="IPR016032">
    <property type="entry name" value="Sig_transdc_resp-reg_C-effctor"/>
</dbReference>
<feature type="domain" description="Response regulatory" evidence="8">
    <location>
        <begin position="7"/>
        <end position="123"/>
    </location>
</feature>
<dbReference type="CDD" id="cd06170">
    <property type="entry name" value="LuxR_C_like"/>
    <property type="match status" value="1"/>
</dbReference>
<dbReference type="PANTHER" id="PTHR48111:SF1">
    <property type="entry name" value="TWO-COMPONENT RESPONSE REGULATOR ORR33"/>
    <property type="match status" value="1"/>
</dbReference>
<evidence type="ECO:0000256" key="3">
    <source>
        <dbReference type="ARBA" id="ARBA00023015"/>
    </source>
</evidence>
<comment type="caution">
    <text evidence="9">The sequence shown here is derived from an EMBL/GenBank/DDBJ whole genome shotgun (WGS) entry which is preliminary data.</text>
</comment>
<dbReference type="SMART" id="SM00448">
    <property type="entry name" value="REC"/>
    <property type="match status" value="1"/>
</dbReference>
<keyword evidence="3" id="KW-0805">Transcription regulation</keyword>
<protein>
    <submittedName>
        <fullName evidence="9">Response regulator</fullName>
    </submittedName>
</protein>
<dbReference type="PRINTS" id="PR00038">
    <property type="entry name" value="HTHLUXR"/>
</dbReference>
<dbReference type="SUPFAM" id="SSF52172">
    <property type="entry name" value="CheY-like"/>
    <property type="match status" value="1"/>
</dbReference>
<dbReference type="PROSITE" id="PS50043">
    <property type="entry name" value="HTH_LUXR_2"/>
    <property type="match status" value="1"/>
</dbReference>
<dbReference type="Pfam" id="PF00196">
    <property type="entry name" value="GerE"/>
    <property type="match status" value="1"/>
</dbReference>
<evidence type="ECO:0000259" key="7">
    <source>
        <dbReference type="PROSITE" id="PS50043"/>
    </source>
</evidence>
<evidence type="ECO:0000256" key="2">
    <source>
        <dbReference type="ARBA" id="ARBA00023012"/>
    </source>
</evidence>
<keyword evidence="1 6" id="KW-0597">Phosphoprotein</keyword>
<keyword evidence="5" id="KW-0804">Transcription</keyword>
<sequence length="303" mass="31710">MNPQDLIVLVVDDDPAALNAICMALEESGCVAIVARDGAGALDLAGRVTPDLVLLDAVMPGMDGFETCKRLKTGPQAVDAPVIFMTGLGDPADVLRGLEAGGVDYVVKPINHEVLLARITVHALNARRMRLASGALDQAGRPVLAAEADGRVVWATPGAVQLLAGDRGAGAGAALLPAAAGPWISAAASRPVSEVQPLNCDGMRLTCLGRGRRGEIIIQAHAGDEGDDIARLQARFGLTAREAEALLWLTAGKTNQEIAENLGLSRRTVDKHLEQVLEKLGVDNRTAAAIVADRYLEHARQPA</sequence>
<feature type="domain" description="HTH luxR-type" evidence="7">
    <location>
        <begin position="231"/>
        <end position="296"/>
    </location>
</feature>
<dbReference type="InterPro" id="IPR001789">
    <property type="entry name" value="Sig_transdc_resp-reg_receiver"/>
</dbReference>
<evidence type="ECO:0000259" key="8">
    <source>
        <dbReference type="PROSITE" id="PS50110"/>
    </source>
</evidence>
<dbReference type="InterPro" id="IPR011006">
    <property type="entry name" value="CheY-like_superfamily"/>
</dbReference>
<dbReference type="RefSeq" id="WP_191318150.1">
    <property type="nucleotide sequence ID" value="NZ_BNCG01000002.1"/>
</dbReference>
<keyword evidence="4" id="KW-0238">DNA-binding</keyword>
<dbReference type="InterPro" id="IPR036388">
    <property type="entry name" value="WH-like_DNA-bd_sf"/>
</dbReference>
<evidence type="ECO:0000313" key="10">
    <source>
        <dbReference type="Proteomes" id="UP001595704"/>
    </source>
</evidence>